<evidence type="ECO:0000313" key="2">
    <source>
        <dbReference type="EMBL" id="BCS88563.1"/>
    </source>
</evidence>
<dbReference type="Proteomes" id="UP001053296">
    <property type="component" value="Chromosome"/>
</dbReference>
<keyword evidence="2" id="KW-0808">Transferase</keyword>
<evidence type="ECO:0000259" key="1">
    <source>
        <dbReference type="Pfam" id="PF00535"/>
    </source>
</evidence>
<dbReference type="GO" id="GO:0016740">
    <property type="term" value="F:transferase activity"/>
    <property type="evidence" value="ECO:0007669"/>
    <property type="project" value="UniProtKB-KW"/>
</dbReference>
<keyword evidence="3" id="KW-1185">Reference proteome</keyword>
<dbReference type="InterPro" id="IPR001173">
    <property type="entry name" value="Glyco_trans_2-like"/>
</dbReference>
<organism evidence="2 3">
    <name type="scientific">Pseudodesulfovibrio sediminis</name>
    <dbReference type="NCBI Taxonomy" id="2810563"/>
    <lineage>
        <taxon>Bacteria</taxon>
        <taxon>Pseudomonadati</taxon>
        <taxon>Thermodesulfobacteriota</taxon>
        <taxon>Desulfovibrionia</taxon>
        <taxon>Desulfovibrionales</taxon>
        <taxon>Desulfovibrionaceae</taxon>
    </lineage>
</organism>
<reference evidence="2" key="1">
    <citation type="journal article" date="2022" name="Arch. Microbiol.">
        <title>Pseudodesulfovibrio sediminis sp. nov., a mesophilic and neutrophilic sulfate-reducing bacterium isolated from sediment of a brackish lake.</title>
        <authorList>
            <person name="Takahashi A."/>
            <person name="Kojima H."/>
            <person name="Watanabe M."/>
            <person name="Fukui M."/>
        </authorList>
    </citation>
    <scope>NUCLEOTIDE SEQUENCE</scope>
    <source>
        <strain evidence="2">SF6</strain>
    </source>
</reference>
<sequence length="279" mass="31801">MTLLSIVVPNHDYGRFADRFFGSIAAQSLPLDAVEVLFIDDGSTDDSVEKARQWSKRLSCHHFAIEAVDRIGRPGAVRNLGLSRATGEYLISLDPDDTLHPDFLATCIATLDANPDIHLVYTDYVEHTGETSREVRLPKFNQGHLRMQNTLPPVALYRREIWDAGVRYRENTDYEDWDFWVQCLMTGARFHHIPVPRYNYQLHGDNFSNQAQKNDGLAKALIVLNNPAFFHPLVREWADGYMRGRLHSQAFQRGHIPTPDDVRALLRTVEDTVLQASTS</sequence>
<dbReference type="PANTHER" id="PTHR43685">
    <property type="entry name" value="GLYCOSYLTRANSFERASE"/>
    <property type="match status" value="1"/>
</dbReference>
<dbReference type="Gene3D" id="3.90.550.10">
    <property type="entry name" value="Spore Coat Polysaccharide Biosynthesis Protein SpsA, Chain A"/>
    <property type="match status" value="1"/>
</dbReference>
<dbReference type="InterPro" id="IPR029044">
    <property type="entry name" value="Nucleotide-diphossugar_trans"/>
</dbReference>
<gene>
    <name evidence="2" type="ORF">PSDVSF_18050</name>
</gene>
<protein>
    <submittedName>
        <fullName evidence="2">Glycosyl transferase family 2</fullName>
    </submittedName>
</protein>
<dbReference type="PANTHER" id="PTHR43685:SF2">
    <property type="entry name" value="GLYCOSYLTRANSFERASE 2-LIKE DOMAIN-CONTAINING PROTEIN"/>
    <property type="match status" value="1"/>
</dbReference>
<feature type="domain" description="Glycosyltransferase 2-like" evidence="1">
    <location>
        <begin position="5"/>
        <end position="134"/>
    </location>
</feature>
<dbReference type="Pfam" id="PF00535">
    <property type="entry name" value="Glycos_transf_2"/>
    <property type="match status" value="1"/>
</dbReference>
<dbReference type="SUPFAM" id="SSF53448">
    <property type="entry name" value="Nucleotide-diphospho-sugar transferases"/>
    <property type="match status" value="1"/>
</dbReference>
<name>A0ABN6ET16_9BACT</name>
<dbReference type="EMBL" id="AP024485">
    <property type="protein sequence ID" value="BCS88563.1"/>
    <property type="molecule type" value="Genomic_DNA"/>
</dbReference>
<dbReference type="RefSeq" id="WP_229590550.1">
    <property type="nucleotide sequence ID" value="NZ_AP024485.1"/>
</dbReference>
<evidence type="ECO:0000313" key="3">
    <source>
        <dbReference type="Proteomes" id="UP001053296"/>
    </source>
</evidence>
<dbReference type="InterPro" id="IPR050834">
    <property type="entry name" value="Glycosyltransf_2"/>
</dbReference>
<accession>A0ABN6ET16</accession>
<proteinExistence type="predicted"/>